<evidence type="ECO:0000313" key="8">
    <source>
        <dbReference type="EMBL" id="MFC5500725.1"/>
    </source>
</evidence>
<dbReference type="GO" id="GO:0004497">
    <property type="term" value="F:monooxygenase activity"/>
    <property type="evidence" value="ECO:0007669"/>
    <property type="project" value="UniProtKB-KW"/>
</dbReference>
<dbReference type="InterPro" id="IPR036661">
    <property type="entry name" value="Luciferase-like_sf"/>
</dbReference>
<dbReference type="RefSeq" id="WP_386738327.1">
    <property type="nucleotide sequence ID" value="NZ_JBHSMG010000001.1"/>
</dbReference>
<evidence type="ECO:0000313" key="9">
    <source>
        <dbReference type="Proteomes" id="UP001596039"/>
    </source>
</evidence>
<evidence type="ECO:0000256" key="2">
    <source>
        <dbReference type="ARBA" id="ARBA00022643"/>
    </source>
</evidence>
<dbReference type="NCBIfam" id="TIGR03860">
    <property type="entry name" value="FMN_nitrolo"/>
    <property type="match status" value="1"/>
</dbReference>
<dbReference type="InterPro" id="IPR011251">
    <property type="entry name" value="Luciferase-like_dom"/>
</dbReference>
<reference evidence="9" key="1">
    <citation type="journal article" date="2019" name="Int. J. Syst. Evol. Microbiol.">
        <title>The Global Catalogue of Microorganisms (GCM) 10K type strain sequencing project: providing services to taxonomists for standard genome sequencing and annotation.</title>
        <authorList>
            <consortium name="The Broad Institute Genomics Platform"/>
            <consortium name="The Broad Institute Genome Sequencing Center for Infectious Disease"/>
            <person name="Wu L."/>
            <person name="Ma J."/>
        </authorList>
    </citation>
    <scope>NUCLEOTIDE SEQUENCE [LARGE SCALE GENOMIC DNA]</scope>
    <source>
        <strain evidence="9">CGMCC 4.6997</strain>
    </source>
</reference>
<proteinExistence type="inferred from homology"/>
<evidence type="ECO:0000256" key="4">
    <source>
        <dbReference type="ARBA" id="ARBA00023033"/>
    </source>
</evidence>
<evidence type="ECO:0000256" key="1">
    <source>
        <dbReference type="ARBA" id="ARBA00022630"/>
    </source>
</evidence>
<keyword evidence="2" id="KW-0288">FMN</keyword>
<comment type="caution">
    <text evidence="8">The sequence shown here is derived from an EMBL/GenBank/DDBJ whole genome shotgun (WGS) entry which is preliminary data.</text>
</comment>
<keyword evidence="1" id="KW-0285">Flavoprotein</keyword>
<dbReference type="PANTHER" id="PTHR30011">
    <property type="entry name" value="ALKANESULFONATE MONOOXYGENASE-RELATED"/>
    <property type="match status" value="1"/>
</dbReference>
<dbReference type="PIRSF" id="PIRSF000337">
    <property type="entry name" value="NTA_MOA"/>
    <property type="match status" value="1"/>
</dbReference>
<dbReference type="EMBL" id="JBHSMG010000001">
    <property type="protein sequence ID" value="MFC5500725.1"/>
    <property type="molecule type" value="Genomic_DNA"/>
</dbReference>
<dbReference type="EC" id="1.14.-.-" evidence="8"/>
<accession>A0ABW0NL23</accession>
<evidence type="ECO:0000256" key="6">
    <source>
        <dbReference type="SAM" id="MobiDB-lite"/>
    </source>
</evidence>
<evidence type="ECO:0000259" key="7">
    <source>
        <dbReference type="Pfam" id="PF00296"/>
    </source>
</evidence>
<dbReference type="Gene3D" id="3.20.20.30">
    <property type="entry name" value="Luciferase-like domain"/>
    <property type="match status" value="1"/>
</dbReference>
<dbReference type="SUPFAM" id="SSF51679">
    <property type="entry name" value="Bacterial luciferase-like"/>
    <property type="match status" value="1"/>
</dbReference>
<protein>
    <submittedName>
        <fullName evidence="8">NtaA/DmoA family FMN-dependent monooxygenase</fullName>
        <ecNumber evidence="8">1.14.-.-</ecNumber>
    </submittedName>
</protein>
<feature type="region of interest" description="Disordered" evidence="6">
    <location>
        <begin position="447"/>
        <end position="468"/>
    </location>
</feature>
<sequence length="468" mass="50528">MDPLILGIFQYIGPNGTIGSAWQHPDDESANFTSVKHWTRLAQRFEQAKFDLLFFADSYGFPVIDDELIPAAVREGRGIPQGDPVAVIAAVAAATERLGFIVTASTTVEPPAANARRFSTLDHFTDGRIGWNIVTGSSGATAARLMGKPLIAHDERYDMADDYVELSLKLWEGSWDDDALVLDKERNVYADPAKVHMIHHEGPYFRADGVLTMPPSRQRTPLLVQAGTSGRGMQFAGKHAEVVFVAGGDPERVARNIAAIRQAAVEAGRAPDSIKILVGALFLAGATSGDARLTHERMLAMSTSEAAAAIFAGNTGVDLMSMDPDKPLTEQHTEQGLSNLQRYLGGNGTPAPTVREIIEDFRVTGINGSVFVGSGVEIADQVEEFVRITDADGFLIQPHLTPGTYDDVIEHLLPELRARGLARDEYVGDTLRERIFGVGNAHLPESHHGAKYRAGTARPGELSVGGTR</sequence>
<dbReference type="Pfam" id="PF00296">
    <property type="entry name" value="Bac_luciferase"/>
    <property type="match status" value="1"/>
</dbReference>
<evidence type="ECO:0000256" key="3">
    <source>
        <dbReference type="ARBA" id="ARBA00023002"/>
    </source>
</evidence>
<gene>
    <name evidence="8" type="ORF">ACFPJ4_00570</name>
</gene>
<dbReference type="Proteomes" id="UP001596039">
    <property type="component" value="Unassembled WGS sequence"/>
</dbReference>
<keyword evidence="9" id="KW-1185">Reference proteome</keyword>
<organism evidence="8 9">
    <name type="scientific">Lysinimonas soli</name>
    <dbReference type="NCBI Taxonomy" id="1074233"/>
    <lineage>
        <taxon>Bacteria</taxon>
        <taxon>Bacillati</taxon>
        <taxon>Actinomycetota</taxon>
        <taxon>Actinomycetes</taxon>
        <taxon>Micrococcales</taxon>
        <taxon>Microbacteriaceae</taxon>
        <taxon>Lysinimonas</taxon>
    </lineage>
</organism>
<name>A0ABW0NL23_9MICO</name>
<keyword evidence="3 8" id="KW-0560">Oxidoreductase</keyword>
<keyword evidence="4 8" id="KW-0503">Monooxygenase</keyword>
<dbReference type="PANTHER" id="PTHR30011:SF16">
    <property type="entry name" value="C2H2 FINGER DOMAIN TRANSCRIPTION FACTOR (EUROFUNG)-RELATED"/>
    <property type="match status" value="1"/>
</dbReference>
<dbReference type="InterPro" id="IPR016215">
    <property type="entry name" value="NTA_MOA"/>
</dbReference>
<comment type="similarity">
    <text evidence="5">Belongs to the NtaA/SnaA/DszA monooxygenase family.</text>
</comment>
<evidence type="ECO:0000256" key="5">
    <source>
        <dbReference type="ARBA" id="ARBA00033748"/>
    </source>
</evidence>
<feature type="domain" description="Luciferase-like" evidence="7">
    <location>
        <begin position="33"/>
        <end position="388"/>
    </location>
</feature>
<dbReference type="InterPro" id="IPR051260">
    <property type="entry name" value="Diverse_substr_monoxygenases"/>
</dbReference>